<gene>
    <name evidence="1" type="ORF">LGLO00237_LOCUS4466</name>
    <name evidence="2" type="ORF">LGLO00237_LOCUS4467</name>
</gene>
<dbReference type="EMBL" id="HBIV01006143">
    <property type="protein sequence ID" value="CAE0650709.1"/>
    <property type="molecule type" value="Transcribed_RNA"/>
</dbReference>
<protein>
    <submittedName>
        <fullName evidence="1">Uncharacterized protein</fullName>
    </submittedName>
</protein>
<evidence type="ECO:0000313" key="2">
    <source>
        <dbReference type="EMBL" id="CAE0650711.1"/>
    </source>
</evidence>
<sequence length="168" mass="20649">MFYSVKLKEKFPFFISFEKRKLNKYIEQRILEYCSIKNSFLIDIVYIYHDHNKSENYNLNYTYFFVEYRLILFKIERTEVVYGRLISNFEFGIEFKNGFILCFIPGKFFKEILEIFVYNMKNEIIYGIVNHITQTEMKKYHIVCKLNKRMIKYNLNKLALLKQIIIEK</sequence>
<evidence type="ECO:0000313" key="1">
    <source>
        <dbReference type="EMBL" id="CAE0650709.1"/>
    </source>
</evidence>
<organism evidence="1">
    <name type="scientific">Lotharella globosa</name>
    <dbReference type="NCBI Taxonomy" id="91324"/>
    <lineage>
        <taxon>Eukaryota</taxon>
        <taxon>Sar</taxon>
        <taxon>Rhizaria</taxon>
        <taxon>Cercozoa</taxon>
        <taxon>Chlorarachniophyceae</taxon>
        <taxon>Lotharella</taxon>
    </lineage>
</organism>
<reference evidence="1" key="1">
    <citation type="submission" date="2021-01" db="EMBL/GenBank/DDBJ databases">
        <authorList>
            <person name="Corre E."/>
            <person name="Pelletier E."/>
            <person name="Niang G."/>
            <person name="Scheremetjew M."/>
            <person name="Finn R."/>
            <person name="Kale V."/>
            <person name="Holt S."/>
            <person name="Cochrane G."/>
            <person name="Meng A."/>
            <person name="Brown T."/>
            <person name="Cohen L."/>
        </authorList>
    </citation>
    <scope>NUCLEOTIDE SEQUENCE</scope>
    <source>
        <strain evidence="1">CCCM811</strain>
    </source>
</reference>
<proteinExistence type="predicted"/>
<dbReference type="EMBL" id="HBIV01006145">
    <property type="protein sequence ID" value="CAE0650711.1"/>
    <property type="molecule type" value="Transcribed_RNA"/>
</dbReference>
<dbReference type="AlphaFoldDB" id="A0A6V3JF31"/>
<name>A0A6V3JF31_9EUKA</name>
<accession>A0A6V3JF31</accession>